<sequence>MIQQPPPVQLPTLDAHDAAAAQSDPNHAYYWAYGDWAGGWTLDFGHYKGMPMNELPYYDYLLWTEENCHTERVSFQHALYQYTMGLQDQVNKCPGDFIIPFESQHCGKCIKDCGDAFLRFLVAKRKTPEEVQKYELFYLALQNYLNQLANQTIKNLGSSSRLNFGLLTPSSSQTQQDLQLSPRKQNAKGLQSPRNQRLTQRKRSVPTNRAQYQ</sequence>
<dbReference type="AlphaFoldDB" id="A0A8H7Y6G8"/>
<protein>
    <submittedName>
        <fullName evidence="2">Uncharacterized protein</fullName>
    </submittedName>
</protein>
<evidence type="ECO:0000256" key="1">
    <source>
        <dbReference type="SAM" id="MobiDB-lite"/>
    </source>
</evidence>
<proteinExistence type="predicted"/>
<dbReference type="EMBL" id="JAFIQS010000001">
    <property type="protein sequence ID" value="KAG5173632.1"/>
    <property type="molecule type" value="Genomic_DNA"/>
</dbReference>
<dbReference type="OrthoDB" id="3058629at2759"/>
<organism evidence="2">
    <name type="scientific">Psilocybe cubensis</name>
    <name type="common">Psychedelic mushroom</name>
    <name type="synonym">Stropharia cubensis</name>
    <dbReference type="NCBI Taxonomy" id="181762"/>
    <lineage>
        <taxon>Eukaryota</taxon>
        <taxon>Fungi</taxon>
        <taxon>Dikarya</taxon>
        <taxon>Basidiomycota</taxon>
        <taxon>Agaricomycotina</taxon>
        <taxon>Agaricomycetes</taxon>
        <taxon>Agaricomycetidae</taxon>
        <taxon>Agaricales</taxon>
        <taxon>Agaricineae</taxon>
        <taxon>Strophariaceae</taxon>
        <taxon>Psilocybe</taxon>
    </lineage>
</organism>
<feature type="compositionally biased region" description="Low complexity" evidence="1">
    <location>
        <begin position="173"/>
        <end position="182"/>
    </location>
</feature>
<name>A0A8H7Y6G8_PSICU</name>
<gene>
    <name evidence="2" type="ORF">JR316_000289</name>
</gene>
<evidence type="ECO:0000313" key="2">
    <source>
        <dbReference type="EMBL" id="KAG5173632.1"/>
    </source>
</evidence>
<reference evidence="2" key="1">
    <citation type="submission" date="2021-02" db="EMBL/GenBank/DDBJ databases">
        <title>Psilocybe cubensis genome.</title>
        <authorList>
            <person name="Mckernan K.J."/>
            <person name="Crawford S."/>
            <person name="Trippe A."/>
            <person name="Kane L.T."/>
            <person name="Mclaughlin S."/>
        </authorList>
    </citation>
    <scope>NUCLEOTIDE SEQUENCE [LARGE SCALE GENOMIC DNA]</scope>
    <source>
        <strain evidence="2">MGC-MH-2018</strain>
    </source>
</reference>
<accession>A0A8H7Y6G8</accession>
<comment type="caution">
    <text evidence="2">The sequence shown here is derived from an EMBL/GenBank/DDBJ whole genome shotgun (WGS) entry which is preliminary data.</text>
</comment>
<feature type="compositionally biased region" description="Polar residues" evidence="1">
    <location>
        <begin position="188"/>
        <end position="198"/>
    </location>
</feature>
<feature type="region of interest" description="Disordered" evidence="1">
    <location>
        <begin position="173"/>
        <end position="213"/>
    </location>
</feature>